<dbReference type="Gene3D" id="1.10.630.10">
    <property type="entry name" value="Cytochrome P450"/>
    <property type="match status" value="1"/>
</dbReference>
<dbReference type="InterPro" id="IPR002401">
    <property type="entry name" value="Cyt_P450_E_grp-I"/>
</dbReference>
<evidence type="ECO:0000313" key="11">
    <source>
        <dbReference type="Proteomes" id="UP000775547"/>
    </source>
</evidence>
<evidence type="ECO:0000256" key="7">
    <source>
        <dbReference type="ARBA" id="ARBA00023004"/>
    </source>
</evidence>
<dbReference type="EMBL" id="JABCKV010000173">
    <property type="protein sequence ID" value="KAG5642591.1"/>
    <property type="molecule type" value="Genomic_DNA"/>
</dbReference>
<proteinExistence type="inferred from homology"/>
<keyword evidence="6" id="KW-0560">Oxidoreductase</keyword>
<dbReference type="AlphaFoldDB" id="A0A9P7G3U5"/>
<evidence type="ECO:0000256" key="2">
    <source>
        <dbReference type="ARBA" id="ARBA00005179"/>
    </source>
</evidence>
<dbReference type="Pfam" id="PF00067">
    <property type="entry name" value="p450"/>
    <property type="match status" value="1"/>
</dbReference>
<sequence length="269" mass="29668">MIDPIWSKVGSQAAGKAKPSFLSSQLEALNRNGSEDRLDDILDIQGAAGVMYCAGAETTWSTMSFFFLAMVLHPEAQERAQKEIDAVIGTGRLPEFSDRSSLPYVECLLQETLRWNGAVPLGVPHRSLEDDVYRGMFIPKGSVIFANTRGMTLDEDVYANPRAFNPSRYLPKPEGNSEPHPNGPFGFGRRHVICPGRHLADASIWIAIASILAAVKISKAIDEDGKEITPEISISCGITNSPHPFKCRIRPRSEQAKELIIHADTWDSY</sequence>
<evidence type="ECO:0000256" key="5">
    <source>
        <dbReference type="ARBA" id="ARBA00022723"/>
    </source>
</evidence>
<dbReference type="GO" id="GO:0005506">
    <property type="term" value="F:iron ion binding"/>
    <property type="evidence" value="ECO:0007669"/>
    <property type="project" value="InterPro"/>
</dbReference>
<evidence type="ECO:0000256" key="9">
    <source>
        <dbReference type="PIRSR" id="PIRSR602401-1"/>
    </source>
</evidence>
<name>A0A9P7G3U5_9AGAR</name>
<evidence type="ECO:0008006" key="12">
    <source>
        <dbReference type="Google" id="ProtNLM"/>
    </source>
</evidence>
<comment type="caution">
    <text evidence="10">The sequence shown here is derived from an EMBL/GenBank/DDBJ whole genome shotgun (WGS) entry which is preliminary data.</text>
</comment>
<comment type="similarity">
    <text evidence="3">Belongs to the cytochrome P450 family.</text>
</comment>
<comment type="pathway">
    <text evidence="2">Secondary metabolite biosynthesis.</text>
</comment>
<evidence type="ECO:0000256" key="4">
    <source>
        <dbReference type="ARBA" id="ARBA00022617"/>
    </source>
</evidence>
<dbReference type="InterPro" id="IPR050364">
    <property type="entry name" value="Cytochrome_P450_fung"/>
</dbReference>
<evidence type="ECO:0000256" key="8">
    <source>
        <dbReference type="ARBA" id="ARBA00023033"/>
    </source>
</evidence>
<dbReference type="GO" id="GO:0016705">
    <property type="term" value="F:oxidoreductase activity, acting on paired donors, with incorporation or reduction of molecular oxygen"/>
    <property type="evidence" value="ECO:0007669"/>
    <property type="project" value="InterPro"/>
</dbReference>
<reference evidence="10" key="2">
    <citation type="submission" date="2021-10" db="EMBL/GenBank/DDBJ databases">
        <title>Phylogenomics reveals ancestral predisposition of the termite-cultivated fungus Termitomyces towards a domesticated lifestyle.</title>
        <authorList>
            <person name="Auxier B."/>
            <person name="Grum-Grzhimaylo A."/>
            <person name="Cardenas M.E."/>
            <person name="Lodge J.D."/>
            <person name="Laessoe T."/>
            <person name="Pedersen O."/>
            <person name="Smith M.E."/>
            <person name="Kuyper T.W."/>
            <person name="Franco-Molano E.A."/>
            <person name="Baroni T.J."/>
            <person name="Aanen D.K."/>
        </authorList>
    </citation>
    <scope>NUCLEOTIDE SEQUENCE</scope>
    <source>
        <strain evidence="10">AP01</strain>
        <tissue evidence="10">Mycelium</tissue>
    </source>
</reference>
<protein>
    <recommendedName>
        <fullName evidence="12">Cytochrome P450</fullName>
    </recommendedName>
</protein>
<dbReference type="PRINTS" id="PR00463">
    <property type="entry name" value="EP450I"/>
</dbReference>
<dbReference type="PANTHER" id="PTHR46300:SF5">
    <property type="entry name" value="CYTOCHROME P450"/>
    <property type="match status" value="1"/>
</dbReference>
<dbReference type="PANTHER" id="PTHR46300">
    <property type="entry name" value="P450, PUTATIVE (EUROFUNG)-RELATED-RELATED"/>
    <property type="match status" value="1"/>
</dbReference>
<dbReference type="OrthoDB" id="2789670at2759"/>
<evidence type="ECO:0000256" key="1">
    <source>
        <dbReference type="ARBA" id="ARBA00001971"/>
    </source>
</evidence>
<dbReference type="GO" id="GO:0020037">
    <property type="term" value="F:heme binding"/>
    <property type="evidence" value="ECO:0007669"/>
    <property type="project" value="InterPro"/>
</dbReference>
<evidence type="ECO:0000313" key="10">
    <source>
        <dbReference type="EMBL" id="KAG5642591.1"/>
    </source>
</evidence>
<dbReference type="GO" id="GO:0004497">
    <property type="term" value="F:monooxygenase activity"/>
    <property type="evidence" value="ECO:0007669"/>
    <property type="project" value="UniProtKB-KW"/>
</dbReference>
<comment type="cofactor">
    <cofactor evidence="1 9">
        <name>heme</name>
        <dbReference type="ChEBI" id="CHEBI:30413"/>
    </cofactor>
</comment>
<dbReference type="InterPro" id="IPR036396">
    <property type="entry name" value="Cyt_P450_sf"/>
</dbReference>
<dbReference type="Proteomes" id="UP000775547">
    <property type="component" value="Unassembled WGS sequence"/>
</dbReference>
<accession>A0A9P7G3U5</accession>
<keyword evidence="8" id="KW-0503">Monooxygenase</keyword>
<evidence type="ECO:0000256" key="3">
    <source>
        <dbReference type="ARBA" id="ARBA00010617"/>
    </source>
</evidence>
<evidence type="ECO:0000256" key="6">
    <source>
        <dbReference type="ARBA" id="ARBA00023002"/>
    </source>
</evidence>
<keyword evidence="5 9" id="KW-0479">Metal-binding</keyword>
<keyword evidence="11" id="KW-1185">Reference proteome</keyword>
<feature type="binding site" description="axial binding residue" evidence="9">
    <location>
        <position position="194"/>
    </location>
    <ligand>
        <name>heme</name>
        <dbReference type="ChEBI" id="CHEBI:30413"/>
    </ligand>
    <ligandPart>
        <name>Fe</name>
        <dbReference type="ChEBI" id="CHEBI:18248"/>
    </ligandPart>
</feature>
<keyword evidence="4 9" id="KW-0349">Heme</keyword>
<dbReference type="InterPro" id="IPR001128">
    <property type="entry name" value="Cyt_P450"/>
</dbReference>
<gene>
    <name evidence="10" type="ORF">DXG03_002515</name>
</gene>
<keyword evidence="7 9" id="KW-0408">Iron</keyword>
<organism evidence="10 11">
    <name type="scientific">Asterophora parasitica</name>
    <dbReference type="NCBI Taxonomy" id="117018"/>
    <lineage>
        <taxon>Eukaryota</taxon>
        <taxon>Fungi</taxon>
        <taxon>Dikarya</taxon>
        <taxon>Basidiomycota</taxon>
        <taxon>Agaricomycotina</taxon>
        <taxon>Agaricomycetes</taxon>
        <taxon>Agaricomycetidae</taxon>
        <taxon>Agaricales</taxon>
        <taxon>Tricholomatineae</taxon>
        <taxon>Lyophyllaceae</taxon>
        <taxon>Asterophora</taxon>
    </lineage>
</organism>
<reference evidence="10" key="1">
    <citation type="submission" date="2020-07" db="EMBL/GenBank/DDBJ databases">
        <authorList>
            <person name="Nieuwenhuis M."/>
            <person name="Van De Peppel L.J.J."/>
        </authorList>
    </citation>
    <scope>NUCLEOTIDE SEQUENCE</scope>
    <source>
        <strain evidence="10">AP01</strain>
        <tissue evidence="10">Mycelium</tissue>
    </source>
</reference>
<dbReference type="SUPFAM" id="SSF48264">
    <property type="entry name" value="Cytochrome P450"/>
    <property type="match status" value="1"/>
</dbReference>